<dbReference type="CDD" id="cd00200">
    <property type="entry name" value="WD40"/>
    <property type="match status" value="1"/>
</dbReference>
<dbReference type="InterPro" id="IPR006594">
    <property type="entry name" value="LisH"/>
</dbReference>
<dbReference type="Proteomes" id="UP001489004">
    <property type="component" value="Unassembled WGS sequence"/>
</dbReference>
<evidence type="ECO:0000313" key="11">
    <source>
        <dbReference type="Proteomes" id="UP001489004"/>
    </source>
</evidence>
<feature type="repeat" description="WD" evidence="8">
    <location>
        <begin position="521"/>
        <end position="562"/>
    </location>
</feature>
<evidence type="ECO:0000256" key="5">
    <source>
        <dbReference type="ARBA" id="ARBA00023015"/>
    </source>
</evidence>
<keyword evidence="11" id="KW-1185">Reference proteome</keyword>
<proteinExistence type="inferred from homology"/>
<name>A0AAW1R5S1_9CHLO</name>
<dbReference type="SUPFAM" id="SSF160897">
    <property type="entry name" value="Taf5 N-terminal domain-like"/>
    <property type="match status" value="1"/>
</dbReference>
<dbReference type="Gene3D" id="1.25.40.500">
    <property type="entry name" value="TFIID subunit TAF5, NTD2 domain"/>
    <property type="match status" value="1"/>
</dbReference>
<dbReference type="EMBL" id="JALJOR010000001">
    <property type="protein sequence ID" value="KAK9828987.1"/>
    <property type="molecule type" value="Genomic_DNA"/>
</dbReference>
<dbReference type="InterPro" id="IPR037264">
    <property type="entry name" value="TFIID_NTD2_sf"/>
</dbReference>
<dbReference type="PROSITE" id="PS50294">
    <property type="entry name" value="WD_REPEATS_REGION"/>
    <property type="match status" value="5"/>
</dbReference>
<evidence type="ECO:0000256" key="6">
    <source>
        <dbReference type="ARBA" id="ARBA00023163"/>
    </source>
</evidence>
<sequence length="652" mass="70919">MREAALDRLVFQYLQKRKFLQAQRAFEHESRMNDGTAAAQAQQMALEPEKGFVEDLLFYITADNDTAQYVSSFDKLAAWVDHSLDLYRNELSRVLYPVFLHCYLELVNKGSTADAHQLLSKYRKRFVMAGGQPSKVRTQELQDLQTVSAPEHLQTNRTAQTARSMRYPVRLCAYSFQLLTHFLHSAKLFLVLGMINERLAVEVVDGGPQGIGDEVAGEEVTLLTGHLQGDAVTANQQPLMLGLLKGGMEDKFAAMQSEKETEELPEVDAEGKPLTKKAKAAAARAAEKEKAKRQVVATERIEAEIPLPEASEEMEAALLQDLENRAQLSSEALPSAAFFTFVNTHQSLNCATFSADGAFVAGGFADSSVRIYDVERAASSRLKGGGSNGSDVTYLRGHSAAVYGLDYSTDHQLLYSGSADGTVRLWSTEIGANLAAYRGHNFPVWDVAANPHGHYFASASGDRTARVWCTERPYALRILAGHYTDVDVVRWHPNGHYLATGSSDRTVRLWDIRDGQAQRILIGHRAAVTSLAMSPDGKVLVSGDEDGSMIAWDLAGAKRLATLSGHVGPVWSMAFSQGEGSILASGGADETVRLWSTSAVAPPTAATAGAAAKPPADTYTSLKTFRTKATPVFAVKFTNRNLLLGSGALTLR</sequence>
<dbReference type="CDD" id="cd08044">
    <property type="entry name" value="TAF5_NTD2"/>
    <property type="match status" value="1"/>
</dbReference>
<dbReference type="PROSITE" id="PS50082">
    <property type="entry name" value="WD_REPEATS_2"/>
    <property type="match status" value="5"/>
</dbReference>
<protein>
    <recommendedName>
        <fullName evidence="9">TFIID subunit TAF5 NTD2 domain-containing protein</fullName>
    </recommendedName>
</protein>
<feature type="repeat" description="WD" evidence="8">
    <location>
        <begin position="395"/>
        <end position="436"/>
    </location>
</feature>
<feature type="repeat" description="WD" evidence="8">
    <location>
        <begin position="563"/>
        <end position="596"/>
    </location>
</feature>
<evidence type="ECO:0000256" key="2">
    <source>
        <dbReference type="ARBA" id="ARBA00009435"/>
    </source>
</evidence>
<dbReference type="SMART" id="SM00320">
    <property type="entry name" value="WD40"/>
    <property type="match status" value="6"/>
</dbReference>
<organism evidence="10 11">
    <name type="scientific">[Myrmecia] bisecta</name>
    <dbReference type="NCBI Taxonomy" id="41462"/>
    <lineage>
        <taxon>Eukaryota</taxon>
        <taxon>Viridiplantae</taxon>
        <taxon>Chlorophyta</taxon>
        <taxon>core chlorophytes</taxon>
        <taxon>Trebouxiophyceae</taxon>
        <taxon>Trebouxiales</taxon>
        <taxon>Trebouxiaceae</taxon>
        <taxon>Myrmecia</taxon>
    </lineage>
</organism>
<feature type="repeat" description="WD" evidence="8">
    <location>
        <begin position="479"/>
        <end position="520"/>
    </location>
</feature>
<keyword evidence="6" id="KW-0804">Transcription</keyword>
<dbReference type="AlphaFoldDB" id="A0AAW1R5S1"/>
<dbReference type="PANTHER" id="PTHR19879:SF1">
    <property type="entry name" value="CANNONBALL-RELATED"/>
    <property type="match status" value="1"/>
</dbReference>
<keyword evidence="4" id="KW-0677">Repeat</keyword>
<evidence type="ECO:0000259" key="9">
    <source>
        <dbReference type="Pfam" id="PF04494"/>
    </source>
</evidence>
<evidence type="ECO:0000256" key="3">
    <source>
        <dbReference type="ARBA" id="ARBA00022574"/>
    </source>
</evidence>
<dbReference type="PROSITE" id="PS00678">
    <property type="entry name" value="WD_REPEATS_1"/>
    <property type="match status" value="2"/>
</dbReference>
<comment type="caution">
    <text evidence="10">The sequence shown here is derived from an EMBL/GenBank/DDBJ whole genome shotgun (WGS) entry which is preliminary data.</text>
</comment>
<comment type="similarity">
    <text evidence="2">Belongs to the WD repeat TAF5 family.</text>
</comment>
<dbReference type="InterPro" id="IPR036322">
    <property type="entry name" value="WD40_repeat_dom_sf"/>
</dbReference>
<evidence type="ECO:0000256" key="1">
    <source>
        <dbReference type="ARBA" id="ARBA00004123"/>
    </source>
</evidence>
<dbReference type="PANTHER" id="PTHR19879">
    <property type="entry name" value="TRANSCRIPTION INITIATION FACTOR TFIID"/>
    <property type="match status" value="1"/>
</dbReference>
<feature type="repeat" description="WD" evidence="8">
    <location>
        <begin position="437"/>
        <end position="468"/>
    </location>
</feature>
<evidence type="ECO:0000256" key="8">
    <source>
        <dbReference type="PROSITE-ProRule" id="PRU00221"/>
    </source>
</evidence>
<dbReference type="Pfam" id="PF00400">
    <property type="entry name" value="WD40"/>
    <property type="match status" value="6"/>
</dbReference>
<reference evidence="10 11" key="1">
    <citation type="journal article" date="2024" name="Nat. Commun.">
        <title>Phylogenomics reveals the evolutionary origins of lichenization in chlorophyte algae.</title>
        <authorList>
            <person name="Puginier C."/>
            <person name="Libourel C."/>
            <person name="Otte J."/>
            <person name="Skaloud P."/>
            <person name="Haon M."/>
            <person name="Grisel S."/>
            <person name="Petersen M."/>
            <person name="Berrin J.G."/>
            <person name="Delaux P.M."/>
            <person name="Dal Grande F."/>
            <person name="Keller J."/>
        </authorList>
    </citation>
    <scope>NUCLEOTIDE SEQUENCE [LARGE SCALE GENOMIC DNA]</scope>
    <source>
        <strain evidence="10 11">SAG 2043</strain>
    </source>
</reference>
<dbReference type="Pfam" id="PF04494">
    <property type="entry name" value="TFIID_NTD2"/>
    <property type="match status" value="1"/>
</dbReference>
<evidence type="ECO:0000313" key="10">
    <source>
        <dbReference type="EMBL" id="KAK9828987.1"/>
    </source>
</evidence>
<dbReference type="Gene3D" id="2.130.10.10">
    <property type="entry name" value="YVTN repeat-like/Quinoprotein amine dehydrogenase"/>
    <property type="match status" value="2"/>
</dbReference>
<dbReference type="PROSITE" id="PS50896">
    <property type="entry name" value="LISH"/>
    <property type="match status" value="1"/>
</dbReference>
<accession>A0AAW1R5S1</accession>
<evidence type="ECO:0000256" key="7">
    <source>
        <dbReference type="ARBA" id="ARBA00023242"/>
    </source>
</evidence>
<dbReference type="InterPro" id="IPR001680">
    <property type="entry name" value="WD40_rpt"/>
</dbReference>
<dbReference type="InterPro" id="IPR015943">
    <property type="entry name" value="WD40/YVTN_repeat-like_dom_sf"/>
</dbReference>
<dbReference type="InterPro" id="IPR019775">
    <property type="entry name" value="WD40_repeat_CS"/>
</dbReference>
<evidence type="ECO:0000256" key="4">
    <source>
        <dbReference type="ARBA" id="ARBA00022737"/>
    </source>
</evidence>
<dbReference type="SUPFAM" id="SSF50978">
    <property type="entry name" value="WD40 repeat-like"/>
    <property type="match status" value="1"/>
</dbReference>
<gene>
    <name evidence="10" type="ORF">WJX72_003246</name>
</gene>
<dbReference type="InterPro" id="IPR007582">
    <property type="entry name" value="TFIID_NTD2"/>
</dbReference>
<dbReference type="InterPro" id="IPR020472">
    <property type="entry name" value="WD40_PAC1"/>
</dbReference>
<feature type="domain" description="TFIID subunit TAF5 NTD2" evidence="9">
    <location>
        <begin position="64"/>
        <end position="198"/>
    </location>
</feature>
<keyword evidence="3 8" id="KW-0853">WD repeat</keyword>
<keyword evidence="5" id="KW-0805">Transcription regulation</keyword>
<dbReference type="PRINTS" id="PR00320">
    <property type="entry name" value="GPROTEINBRPT"/>
</dbReference>
<dbReference type="GO" id="GO:0006367">
    <property type="term" value="P:transcription initiation at RNA polymerase II promoter"/>
    <property type="evidence" value="ECO:0007669"/>
    <property type="project" value="TreeGrafter"/>
</dbReference>
<dbReference type="GO" id="GO:0005669">
    <property type="term" value="C:transcription factor TFIID complex"/>
    <property type="evidence" value="ECO:0007669"/>
    <property type="project" value="TreeGrafter"/>
</dbReference>
<dbReference type="GO" id="GO:0016251">
    <property type="term" value="F:RNA polymerase II general transcription initiation factor activity"/>
    <property type="evidence" value="ECO:0007669"/>
    <property type="project" value="TreeGrafter"/>
</dbReference>
<comment type="subcellular location">
    <subcellularLocation>
        <location evidence="1">Nucleus</location>
    </subcellularLocation>
</comment>
<keyword evidence="7" id="KW-0539">Nucleus</keyword>